<name>A0AAN8Y842_SOLBU</name>
<dbReference type="AlphaFoldDB" id="A0AAN8Y842"/>
<evidence type="ECO:0000313" key="1">
    <source>
        <dbReference type="EMBL" id="KAK6782156.1"/>
    </source>
</evidence>
<dbReference type="EMBL" id="JBANQN010000008">
    <property type="protein sequence ID" value="KAK6782156.1"/>
    <property type="molecule type" value="Genomic_DNA"/>
</dbReference>
<dbReference type="Proteomes" id="UP001371456">
    <property type="component" value="Unassembled WGS sequence"/>
</dbReference>
<proteinExistence type="predicted"/>
<gene>
    <name evidence="1" type="ORF">RDI58_019952</name>
</gene>
<protein>
    <submittedName>
        <fullName evidence="1">Uncharacterized protein</fullName>
    </submittedName>
</protein>
<keyword evidence="2" id="KW-1185">Reference proteome</keyword>
<comment type="caution">
    <text evidence="1">The sequence shown here is derived from an EMBL/GenBank/DDBJ whole genome shotgun (WGS) entry which is preliminary data.</text>
</comment>
<accession>A0AAN8Y842</accession>
<evidence type="ECO:0000313" key="2">
    <source>
        <dbReference type="Proteomes" id="UP001371456"/>
    </source>
</evidence>
<reference evidence="1 2" key="1">
    <citation type="submission" date="2024-02" db="EMBL/GenBank/DDBJ databases">
        <title>de novo genome assembly of Solanum bulbocastanum strain 11H21.</title>
        <authorList>
            <person name="Hosaka A.J."/>
        </authorList>
    </citation>
    <scope>NUCLEOTIDE SEQUENCE [LARGE SCALE GENOMIC DNA]</scope>
    <source>
        <tissue evidence="1">Young leaves</tissue>
    </source>
</reference>
<organism evidence="1 2">
    <name type="scientific">Solanum bulbocastanum</name>
    <name type="common">Wild potato</name>
    <dbReference type="NCBI Taxonomy" id="147425"/>
    <lineage>
        <taxon>Eukaryota</taxon>
        <taxon>Viridiplantae</taxon>
        <taxon>Streptophyta</taxon>
        <taxon>Embryophyta</taxon>
        <taxon>Tracheophyta</taxon>
        <taxon>Spermatophyta</taxon>
        <taxon>Magnoliopsida</taxon>
        <taxon>eudicotyledons</taxon>
        <taxon>Gunneridae</taxon>
        <taxon>Pentapetalae</taxon>
        <taxon>asterids</taxon>
        <taxon>lamiids</taxon>
        <taxon>Solanales</taxon>
        <taxon>Solanaceae</taxon>
        <taxon>Solanoideae</taxon>
        <taxon>Solaneae</taxon>
        <taxon>Solanum</taxon>
    </lineage>
</organism>
<sequence length="35" mass="3774">MSFSTLSRTGSLISGHFEEVTTAQATTVMDLIEGR</sequence>